<protein>
    <submittedName>
        <fullName evidence="1">Uncharacterized protein</fullName>
    </submittedName>
</protein>
<accession>A0ABY7CDF7</accession>
<proteinExistence type="predicted"/>
<dbReference type="SUPFAM" id="SSF47616">
    <property type="entry name" value="GST C-terminal domain-like"/>
    <property type="match status" value="1"/>
</dbReference>
<evidence type="ECO:0000313" key="2">
    <source>
        <dbReference type="Proteomes" id="UP001164743"/>
    </source>
</evidence>
<gene>
    <name evidence="1" type="ORF">PtA15_3A164</name>
</gene>
<dbReference type="InterPro" id="IPR036282">
    <property type="entry name" value="Glutathione-S-Trfase_C_sf"/>
</dbReference>
<dbReference type="GeneID" id="77808000"/>
<dbReference type="RefSeq" id="XP_053018355.1">
    <property type="nucleotide sequence ID" value="XM_053167105.1"/>
</dbReference>
<dbReference type="Proteomes" id="UP001164743">
    <property type="component" value="Chromosome 3A"/>
</dbReference>
<evidence type="ECO:0000313" key="1">
    <source>
        <dbReference type="EMBL" id="WAQ82800.1"/>
    </source>
</evidence>
<dbReference type="EMBL" id="CP110423">
    <property type="protein sequence ID" value="WAQ82800.1"/>
    <property type="molecule type" value="Genomic_DNA"/>
</dbReference>
<keyword evidence="2" id="KW-1185">Reference proteome</keyword>
<organism evidence="1 2">
    <name type="scientific">Puccinia triticina</name>
    <dbReference type="NCBI Taxonomy" id="208348"/>
    <lineage>
        <taxon>Eukaryota</taxon>
        <taxon>Fungi</taxon>
        <taxon>Dikarya</taxon>
        <taxon>Basidiomycota</taxon>
        <taxon>Pucciniomycotina</taxon>
        <taxon>Pucciniomycetes</taxon>
        <taxon>Pucciniales</taxon>
        <taxon>Pucciniaceae</taxon>
        <taxon>Puccinia</taxon>
    </lineage>
</organism>
<dbReference type="Gene3D" id="3.40.30.10">
    <property type="entry name" value="Glutaredoxin"/>
    <property type="match status" value="1"/>
</dbReference>
<name>A0ABY7CDF7_9BASI</name>
<dbReference type="Gene3D" id="1.20.1050.10">
    <property type="match status" value="1"/>
</dbReference>
<reference evidence="1" key="1">
    <citation type="submission" date="2022-10" db="EMBL/GenBank/DDBJ databases">
        <title>Puccinia triticina Genome sequencing and assembly.</title>
        <authorList>
            <person name="Li C."/>
        </authorList>
    </citation>
    <scope>NUCLEOTIDE SEQUENCE</scope>
    <source>
        <strain evidence="1">Pt15</strain>
    </source>
</reference>
<sequence length="181" mass="20898">MSIPQGSRPLTFITMNTPKGQEFQEFAEQLKLVYHFAFTHHLMDVRGGQQMRKIPVLLDNNYTAINSKSKLFCIKESGAIIMVRKMNERLMADEDCEMAEMHDWVALGISELSPVMNECIYFFRYAKDEDTRIPDTFRKQLVSLFRALDCPLGNYNSTQPRIYVSGQGRGKYSNADIVIWP</sequence>